<dbReference type="InterPro" id="IPR003594">
    <property type="entry name" value="HATPase_dom"/>
</dbReference>
<dbReference type="Proteomes" id="UP000502179">
    <property type="component" value="Chromosome"/>
</dbReference>
<dbReference type="PANTHER" id="PTHR43547:SF2">
    <property type="entry name" value="HYBRID SIGNAL TRANSDUCTION HISTIDINE KINASE C"/>
    <property type="match status" value="1"/>
</dbReference>
<reference evidence="1 2" key="1">
    <citation type="submission" date="2020-02" db="EMBL/GenBank/DDBJ databases">
        <title>Genome analysis of Thermosulfuriphilus ammonigenes ST65T, an anaerobic thermophilic chemolithoautotrophic bacterium isolated from a deep-sea hydrothermal vent.</title>
        <authorList>
            <person name="Slobodkina G."/>
            <person name="Allioux M."/>
            <person name="Merkel A."/>
            <person name="Alain K."/>
            <person name="Jebbar M."/>
            <person name="Slobodkin A."/>
        </authorList>
    </citation>
    <scope>NUCLEOTIDE SEQUENCE [LARGE SCALE GENOMIC DNA]</scope>
    <source>
        <strain evidence="1 2">ST65</strain>
    </source>
</reference>
<keyword evidence="1" id="KW-0418">Kinase</keyword>
<evidence type="ECO:0000313" key="1">
    <source>
        <dbReference type="EMBL" id="QIJ72615.1"/>
    </source>
</evidence>
<dbReference type="RefSeq" id="WP_166032831.1">
    <property type="nucleotide sequence ID" value="NZ_CP048877.1"/>
</dbReference>
<dbReference type="EMBL" id="CP048877">
    <property type="protein sequence ID" value="QIJ72615.1"/>
    <property type="molecule type" value="Genomic_DNA"/>
</dbReference>
<dbReference type="PROSITE" id="PS50109">
    <property type="entry name" value="HIS_KIN"/>
    <property type="match status" value="1"/>
</dbReference>
<sequence>MGEEVATKDLEPIVQRVKQKIRDYERYSFSHVQGRALRAFFDLAQEYETLDNFYRICVTIPREFLGYQCRLYILSKDGRLYLVADSQKGLLPPGTMAPKTLCLSETPYEKNGSLFCPIRGNRRLITKLPFHQEEEVIGILEAFPLERMDDKDRLFFEKYANRIGYNLHNKILAAENIRHLRFINNLVADIEHNVIVPNLRYRIFFNRLRRELKRLGELETALREELSSSEPPNLERIKRLAAGIFNIRCQIETEIKEIEKHYENTSLFLETLLRRDHFERGELVLRKRPCRFYKEIIAPQLERYEKRLLRRGIKIDNRLGGIPEDEDIPLAVDVGLLSQVYANLFSNAEKYTREVENQGHKVKFMAFGREIIPDYFGPGKPGIKFNVFTTGPHLSPQDVEKIFHEGYRGTNIENEPGTGHGLHFVKKVIEVHGGVVGYEPKPLGNNFYFILPLKSEPAPSKEDGF</sequence>
<keyword evidence="2" id="KW-1185">Reference proteome</keyword>
<name>A0A6G7PY45_9BACT</name>
<dbReference type="PANTHER" id="PTHR43547">
    <property type="entry name" value="TWO-COMPONENT HISTIDINE KINASE"/>
    <property type="match status" value="1"/>
</dbReference>
<evidence type="ECO:0000313" key="2">
    <source>
        <dbReference type="Proteomes" id="UP000502179"/>
    </source>
</evidence>
<dbReference type="InterPro" id="IPR005467">
    <property type="entry name" value="His_kinase_dom"/>
</dbReference>
<dbReference type="SUPFAM" id="SSF55874">
    <property type="entry name" value="ATPase domain of HSP90 chaperone/DNA topoisomerase II/histidine kinase"/>
    <property type="match status" value="1"/>
</dbReference>
<dbReference type="GO" id="GO:0000155">
    <property type="term" value="F:phosphorelay sensor kinase activity"/>
    <property type="evidence" value="ECO:0007669"/>
    <property type="project" value="TreeGrafter"/>
</dbReference>
<organism evidence="1 2">
    <name type="scientific">Thermosulfuriphilus ammonigenes</name>
    <dbReference type="NCBI Taxonomy" id="1936021"/>
    <lineage>
        <taxon>Bacteria</taxon>
        <taxon>Pseudomonadati</taxon>
        <taxon>Thermodesulfobacteriota</taxon>
        <taxon>Thermodesulfobacteria</taxon>
        <taxon>Thermodesulfobacteriales</taxon>
        <taxon>Thermodesulfobacteriaceae</taxon>
        <taxon>Thermosulfuriphilus</taxon>
    </lineage>
</organism>
<gene>
    <name evidence="1" type="ORF">G4V39_10165</name>
</gene>
<dbReference type="SMART" id="SM00387">
    <property type="entry name" value="HATPase_c"/>
    <property type="match status" value="1"/>
</dbReference>
<dbReference type="Pfam" id="PF02518">
    <property type="entry name" value="HATPase_c"/>
    <property type="match status" value="1"/>
</dbReference>
<keyword evidence="1" id="KW-0808">Transferase</keyword>
<dbReference type="KEGG" id="tav:G4V39_10165"/>
<dbReference type="AlphaFoldDB" id="A0A6G7PY45"/>
<dbReference type="Gene3D" id="3.30.565.10">
    <property type="entry name" value="Histidine kinase-like ATPase, C-terminal domain"/>
    <property type="match status" value="1"/>
</dbReference>
<protein>
    <submittedName>
        <fullName evidence="1">Sensor histidine kinase</fullName>
    </submittedName>
</protein>
<accession>A0A6G7PY45</accession>
<proteinExistence type="predicted"/>
<dbReference type="InterPro" id="IPR036890">
    <property type="entry name" value="HATPase_C_sf"/>
</dbReference>